<organism evidence="9 10">
    <name type="scientific">Thermococcus argininiproducens</name>
    <dbReference type="NCBI Taxonomy" id="2866384"/>
    <lineage>
        <taxon>Archaea</taxon>
        <taxon>Methanobacteriati</taxon>
        <taxon>Methanobacteriota</taxon>
        <taxon>Thermococci</taxon>
        <taxon>Thermococcales</taxon>
        <taxon>Thermococcaceae</taxon>
        <taxon>Thermococcus</taxon>
    </lineage>
</organism>
<dbReference type="InterPro" id="IPR034202">
    <property type="entry name" value="Subtilisin_Carlsberg-like"/>
</dbReference>
<name>A0A9E7SDU4_9EURY</name>
<comment type="similarity">
    <text evidence="1 6 7">Belongs to the peptidase S8 family.</text>
</comment>
<dbReference type="InterPro" id="IPR000209">
    <property type="entry name" value="Peptidase_S8/S53_dom"/>
</dbReference>
<evidence type="ECO:0000259" key="8">
    <source>
        <dbReference type="Pfam" id="PF00082"/>
    </source>
</evidence>
<evidence type="ECO:0000256" key="5">
    <source>
        <dbReference type="ARBA" id="ARBA00022825"/>
    </source>
</evidence>
<proteinExistence type="inferred from homology"/>
<dbReference type="InterPro" id="IPR022398">
    <property type="entry name" value="Peptidase_S8_His-AS"/>
</dbReference>
<evidence type="ECO:0000256" key="7">
    <source>
        <dbReference type="RuleBase" id="RU003355"/>
    </source>
</evidence>
<dbReference type="InterPro" id="IPR023827">
    <property type="entry name" value="Peptidase_S8_Asp-AS"/>
</dbReference>
<keyword evidence="2 6" id="KW-0645">Protease</keyword>
<dbReference type="InterPro" id="IPR050131">
    <property type="entry name" value="Peptidase_S8_subtilisin-like"/>
</dbReference>
<dbReference type="EMBL" id="CP080572">
    <property type="protein sequence ID" value="USH00987.1"/>
    <property type="molecule type" value="Genomic_DNA"/>
</dbReference>
<dbReference type="KEGG" id="thei:K1720_09690"/>
<dbReference type="SUPFAM" id="SSF52743">
    <property type="entry name" value="Subtilisin-like"/>
    <property type="match status" value="1"/>
</dbReference>
<dbReference type="PRINTS" id="PR00723">
    <property type="entry name" value="SUBTILISIN"/>
</dbReference>
<reference evidence="9 10" key="1">
    <citation type="submission" date="2021-08" db="EMBL/GenBank/DDBJ databases">
        <title>Thermococcus onnuriiensis IOH2.</title>
        <authorList>
            <person name="Park Y.-J."/>
        </authorList>
    </citation>
    <scope>NUCLEOTIDE SEQUENCE [LARGE SCALE GENOMIC DNA]</scope>
    <source>
        <strain evidence="9 10">IOH2</strain>
    </source>
</reference>
<keyword evidence="4 6" id="KW-0378">Hydrolase</keyword>
<feature type="active site" description="Charge relay system" evidence="6">
    <location>
        <position position="338"/>
    </location>
</feature>
<feature type="domain" description="Peptidase S8/S53" evidence="8">
    <location>
        <begin position="123"/>
        <end position="391"/>
    </location>
</feature>
<dbReference type="InterPro" id="IPR015500">
    <property type="entry name" value="Peptidase_S8_subtilisin-rel"/>
</dbReference>
<keyword evidence="3" id="KW-0479">Metal-binding</keyword>
<dbReference type="PANTHER" id="PTHR43806">
    <property type="entry name" value="PEPTIDASE S8"/>
    <property type="match status" value="1"/>
</dbReference>
<dbReference type="PROSITE" id="PS00136">
    <property type="entry name" value="SUBTILASE_ASP"/>
    <property type="match status" value="1"/>
</dbReference>
<evidence type="ECO:0000313" key="10">
    <source>
        <dbReference type="Proteomes" id="UP001056425"/>
    </source>
</evidence>
<evidence type="ECO:0000256" key="2">
    <source>
        <dbReference type="ARBA" id="ARBA00022670"/>
    </source>
</evidence>
<evidence type="ECO:0000256" key="1">
    <source>
        <dbReference type="ARBA" id="ARBA00011073"/>
    </source>
</evidence>
<dbReference type="PROSITE" id="PS00138">
    <property type="entry name" value="SUBTILASE_SER"/>
    <property type="match status" value="1"/>
</dbReference>
<dbReference type="Pfam" id="PF00082">
    <property type="entry name" value="Peptidase_S8"/>
    <property type="match status" value="1"/>
</dbReference>
<dbReference type="PANTHER" id="PTHR43806:SF11">
    <property type="entry name" value="CEREVISIN-RELATED"/>
    <property type="match status" value="1"/>
</dbReference>
<dbReference type="AlphaFoldDB" id="A0A9E7SDU4"/>
<protein>
    <submittedName>
        <fullName evidence="9">S8 family peptidase</fullName>
    </submittedName>
</protein>
<evidence type="ECO:0000256" key="6">
    <source>
        <dbReference type="PROSITE-ProRule" id="PRU01240"/>
    </source>
</evidence>
<accession>A0A9E7SDU4</accession>
<keyword evidence="10" id="KW-1185">Reference proteome</keyword>
<dbReference type="Proteomes" id="UP001056425">
    <property type="component" value="Chromosome"/>
</dbReference>
<sequence>MFGAMGGVVWGAPVEKVRVIVTVDREFNESFIFALGGNVVAKGRIFPIVVVDIPSRALERVKNVKGVIRVEYDAEVHILKGKPPGVGKPKPPQPPQEIPWGISRVKALDAWSISDGASGGVIEVAILDTGIDYDHPDLAPNLAWGVSVLRGKVSTKPKDYRDQNGHGTHVAGTVAALNNEIGVVGVAPSVEIYAIRVLGPSGSGSYSDIILGIEQALLGPDGVLDSDGDGIIVGDPDDDDAAEVISMSLRGSSDVESFHDAINWAYSWGVIIVAASGNDGASSPSYPAAYPEVIAVGATDVNDQVPWWSNRGVEVSAPGVDILSTYPDDSYTTLSGTSMATPHVSGVVALVQAARYNKYGTVLSVEALREILHTTAEDHGLLGWDPYYGYGIVRADLAVQAAIN</sequence>
<feature type="active site" description="Charge relay system" evidence="6">
    <location>
        <position position="128"/>
    </location>
</feature>
<dbReference type="PROSITE" id="PS51892">
    <property type="entry name" value="SUBTILASE"/>
    <property type="match status" value="1"/>
</dbReference>
<dbReference type="GO" id="GO:0006508">
    <property type="term" value="P:proteolysis"/>
    <property type="evidence" value="ECO:0007669"/>
    <property type="project" value="UniProtKB-KW"/>
</dbReference>
<dbReference type="Gene3D" id="3.30.70.80">
    <property type="entry name" value="Peptidase S8 propeptide/proteinase inhibitor I9"/>
    <property type="match status" value="1"/>
</dbReference>
<dbReference type="Gene3D" id="3.40.50.200">
    <property type="entry name" value="Peptidase S8/S53 domain"/>
    <property type="match status" value="1"/>
</dbReference>
<dbReference type="GO" id="GO:0046872">
    <property type="term" value="F:metal ion binding"/>
    <property type="evidence" value="ECO:0007669"/>
    <property type="project" value="UniProtKB-KW"/>
</dbReference>
<gene>
    <name evidence="9" type="ORF">K1720_09690</name>
</gene>
<keyword evidence="5 6" id="KW-0720">Serine protease</keyword>
<evidence type="ECO:0000313" key="9">
    <source>
        <dbReference type="EMBL" id="USH00987.1"/>
    </source>
</evidence>
<evidence type="ECO:0000256" key="4">
    <source>
        <dbReference type="ARBA" id="ARBA00022801"/>
    </source>
</evidence>
<dbReference type="InterPro" id="IPR023828">
    <property type="entry name" value="Peptidase_S8_Ser-AS"/>
</dbReference>
<dbReference type="CDD" id="cd07477">
    <property type="entry name" value="Peptidases_S8_Subtilisin_subset"/>
    <property type="match status" value="1"/>
</dbReference>
<feature type="active site" description="Charge relay system" evidence="6">
    <location>
        <position position="166"/>
    </location>
</feature>
<dbReference type="InterPro" id="IPR036852">
    <property type="entry name" value="Peptidase_S8/S53_dom_sf"/>
</dbReference>
<evidence type="ECO:0000256" key="3">
    <source>
        <dbReference type="ARBA" id="ARBA00022723"/>
    </source>
</evidence>
<dbReference type="GO" id="GO:0004252">
    <property type="term" value="F:serine-type endopeptidase activity"/>
    <property type="evidence" value="ECO:0007669"/>
    <property type="project" value="UniProtKB-UniRule"/>
</dbReference>
<dbReference type="InterPro" id="IPR037045">
    <property type="entry name" value="S8pro/Inhibitor_I9_sf"/>
</dbReference>
<dbReference type="PROSITE" id="PS00137">
    <property type="entry name" value="SUBTILASE_HIS"/>
    <property type="match status" value="1"/>
</dbReference>